<dbReference type="Proteomes" id="UP001241656">
    <property type="component" value="Chromosome"/>
</dbReference>
<accession>A0ABY8RCH0</accession>
<dbReference type="EMBL" id="CP124855">
    <property type="protein sequence ID" value="WHF51658.1"/>
    <property type="molecule type" value="Genomic_DNA"/>
</dbReference>
<gene>
    <name evidence="1" type="ORF">QGN23_14730</name>
</gene>
<evidence type="ECO:0000313" key="1">
    <source>
        <dbReference type="EMBL" id="WHF51658.1"/>
    </source>
</evidence>
<protein>
    <submittedName>
        <fullName evidence="1">Uncharacterized protein</fullName>
    </submittedName>
</protein>
<proteinExistence type="predicted"/>
<keyword evidence="2" id="KW-1185">Reference proteome</keyword>
<organism evidence="1 2">
    <name type="scientific">Chryseobacterium gotjawalense</name>
    <dbReference type="NCBI Taxonomy" id="3042315"/>
    <lineage>
        <taxon>Bacteria</taxon>
        <taxon>Pseudomonadati</taxon>
        <taxon>Bacteroidota</taxon>
        <taxon>Flavobacteriia</taxon>
        <taxon>Flavobacteriales</taxon>
        <taxon>Weeksellaceae</taxon>
        <taxon>Chryseobacterium group</taxon>
        <taxon>Chryseobacterium</taxon>
    </lineage>
</organism>
<reference evidence="1 2" key="1">
    <citation type="submission" date="2023-05" db="EMBL/GenBank/DDBJ databases">
        <title>Genomic insight into Chryseobacterium sp. wdc7 isolated forest soil (Gotjawal).</title>
        <authorList>
            <person name="Park S.-J."/>
        </authorList>
    </citation>
    <scope>NUCLEOTIDE SEQUENCE [LARGE SCALE GENOMIC DNA]</scope>
    <source>
        <strain evidence="2">wdc7</strain>
    </source>
</reference>
<sequence length="144" mass="16802">MKKYTYYLFALSLVFSFLSFFTIKAGYGEIYPFYTWRLFTKPSGSSTTDFQYKLYGISKKDTVRLTNTDSALFDGNEKASIINNIGSEIDKNKTDHRSKGKLYRFAKVIEPGYQSYLLIKESFNAQKIDKKDFKINREIITELK</sequence>
<dbReference type="RefSeq" id="WP_282904994.1">
    <property type="nucleotide sequence ID" value="NZ_CP124855.1"/>
</dbReference>
<evidence type="ECO:0000313" key="2">
    <source>
        <dbReference type="Proteomes" id="UP001241656"/>
    </source>
</evidence>
<name>A0ABY8RCH0_9FLAO</name>